<dbReference type="AlphaFoldDB" id="D3DJK9"/>
<keyword evidence="3" id="KW-1185">Reference proteome</keyword>
<dbReference type="GO" id="GO:0005886">
    <property type="term" value="C:plasma membrane"/>
    <property type="evidence" value="ECO:0007669"/>
    <property type="project" value="TreeGrafter"/>
</dbReference>
<keyword evidence="1" id="KW-0812">Transmembrane</keyword>
<dbReference type="Pfam" id="PF04341">
    <property type="entry name" value="DUF485"/>
    <property type="match status" value="1"/>
</dbReference>
<accession>D3DJK9</accession>
<gene>
    <name evidence="2" type="ordered locus">HTH_1562</name>
</gene>
<dbReference type="InterPro" id="IPR052959">
    <property type="entry name" value="Inner_membrane_assoc"/>
</dbReference>
<evidence type="ECO:0000313" key="3">
    <source>
        <dbReference type="Proteomes" id="UP000002574"/>
    </source>
</evidence>
<dbReference type="RefSeq" id="WP_012964191.1">
    <property type="nucleotide sequence ID" value="NC_013799.1"/>
</dbReference>
<evidence type="ECO:0000256" key="1">
    <source>
        <dbReference type="SAM" id="Phobius"/>
    </source>
</evidence>
<dbReference type="PANTHER" id="PTHR38598:SF1">
    <property type="entry name" value="INNER MEMBRANE PROTEIN YJCH"/>
    <property type="match status" value="1"/>
</dbReference>
<reference evidence="2 3" key="1">
    <citation type="journal article" date="2010" name="J. Bacteriol.">
        <title>Complete genome sequence of the thermophilic, obligately chemolithoautotrophic hydrogen-oxidizing bacterium Hydrogenobacter thermophilus TK-6.</title>
        <authorList>
            <person name="Arai H."/>
            <person name="Kanbe H."/>
            <person name="Ishii M."/>
            <person name="Igarashi Y."/>
        </authorList>
    </citation>
    <scope>NUCLEOTIDE SEQUENCE [LARGE SCALE GENOMIC DNA]</scope>
    <source>
        <strain evidence="3">DSM 6534 / IAM 12695 / TK-6 [Tokyo]</strain>
    </source>
</reference>
<dbReference type="PANTHER" id="PTHR38598">
    <property type="entry name" value="INNER MEMBRANE PROTEIN YJCH"/>
    <property type="match status" value="1"/>
</dbReference>
<name>D3DJK9_HYDTT</name>
<dbReference type="STRING" id="608538.HTH_1562"/>
<dbReference type="Proteomes" id="UP000002574">
    <property type="component" value="Chromosome"/>
</dbReference>
<protein>
    <recommendedName>
        <fullName evidence="4">DUF485 domain-containing protein</fullName>
    </recommendedName>
</protein>
<sequence>MKEILESREFKELASKRNRVAGFLTFLQLLIYFGFIFVLAFKKEILSQKIGEGLTVGIPIGIAIIVISWILTGVYVYWANGFYDRAVEEIKDRLRR</sequence>
<keyword evidence="1" id="KW-0472">Membrane</keyword>
<keyword evidence="1" id="KW-1133">Transmembrane helix</keyword>
<evidence type="ECO:0008006" key="4">
    <source>
        <dbReference type="Google" id="ProtNLM"/>
    </source>
</evidence>
<dbReference type="eggNOG" id="COG3162">
    <property type="taxonomic scope" value="Bacteria"/>
</dbReference>
<feature type="transmembrane region" description="Helical" evidence="1">
    <location>
        <begin position="53"/>
        <end position="78"/>
    </location>
</feature>
<evidence type="ECO:0000313" key="2">
    <source>
        <dbReference type="EMBL" id="BAI70011.1"/>
    </source>
</evidence>
<dbReference type="InterPro" id="IPR007436">
    <property type="entry name" value="DUF485"/>
</dbReference>
<organism evidence="2 3">
    <name type="scientific">Hydrogenobacter thermophilus (strain DSM 6534 / IAM 12695 / TK-6)</name>
    <dbReference type="NCBI Taxonomy" id="608538"/>
    <lineage>
        <taxon>Bacteria</taxon>
        <taxon>Pseudomonadati</taxon>
        <taxon>Aquificota</taxon>
        <taxon>Aquificia</taxon>
        <taxon>Aquificales</taxon>
        <taxon>Aquificaceae</taxon>
        <taxon>Hydrogenobacter</taxon>
    </lineage>
</organism>
<dbReference type="KEGG" id="hth:HTH_1562"/>
<proteinExistence type="predicted"/>
<dbReference type="EMBL" id="AP011112">
    <property type="protein sequence ID" value="BAI70011.1"/>
    <property type="molecule type" value="Genomic_DNA"/>
</dbReference>
<feature type="transmembrane region" description="Helical" evidence="1">
    <location>
        <begin position="20"/>
        <end position="41"/>
    </location>
</feature>